<dbReference type="EMBL" id="CP031003">
    <property type="protein sequence ID" value="AXN36363.1"/>
    <property type="molecule type" value="Genomic_DNA"/>
</dbReference>
<dbReference type="Proteomes" id="UP000257607">
    <property type="component" value="Chromosome"/>
</dbReference>
<feature type="domain" description="Peptidase M16 N-terminal" evidence="1">
    <location>
        <begin position="63"/>
        <end position="175"/>
    </location>
</feature>
<dbReference type="NCBIfam" id="NF047421">
    <property type="entry name" value="YfmH_fam"/>
    <property type="match status" value="1"/>
</dbReference>
<dbReference type="Gene3D" id="3.30.830.10">
    <property type="entry name" value="Metalloenzyme, LuxS/M16 peptidase-like"/>
    <property type="match status" value="2"/>
</dbReference>
<dbReference type="PANTHER" id="PTHR11851:SF134">
    <property type="entry name" value="ZINC-DEPENDENT PROTEASE"/>
    <property type="match status" value="1"/>
</dbReference>
<dbReference type="InterPro" id="IPR050361">
    <property type="entry name" value="MPP/UQCRC_Complex"/>
</dbReference>
<evidence type="ECO:0000313" key="4">
    <source>
        <dbReference type="Proteomes" id="UP000257607"/>
    </source>
</evidence>
<dbReference type="AlphaFoldDB" id="A0A385AFI8"/>
<reference evidence="3 4" key="1">
    <citation type="submission" date="2018-07" db="EMBL/GenBank/DDBJ databases">
        <title>Lactobacillus curvatus genome sequence.</title>
        <authorList>
            <person name="Prechtl R."/>
        </authorList>
    </citation>
    <scope>NUCLEOTIDE SEQUENCE [LARGE SCALE GENOMIC DNA]</scope>
    <source>
        <strain evidence="3 4">TMW 1.1928</strain>
    </source>
</reference>
<gene>
    <name evidence="3" type="ORF">DT351_08280</name>
</gene>
<organism evidence="3 4">
    <name type="scientific">Latilactobacillus curvatus</name>
    <name type="common">Lactobacillus curvatus</name>
    <dbReference type="NCBI Taxonomy" id="28038"/>
    <lineage>
        <taxon>Bacteria</taxon>
        <taxon>Bacillati</taxon>
        <taxon>Bacillota</taxon>
        <taxon>Bacilli</taxon>
        <taxon>Lactobacillales</taxon>
        <taxon>Lactobacillaceae</taxon>
        <taxon>Latilactobacillus</taxon>
    </lineage>
</organism>
<dbReference type="GO" id="GO:0046872">
    <property type="term" value="F:metal ion binding"/>
    <property type="evidence" value="ECO:0007669"/>
    <property type="project" value="InterPro"/>
</dbReference>
<dbReference type="InterPro" id="IPR007863">
    <property type="entry name" value="Peptidase_M16_C"/>
</dbReference>
<dbReference type="InterPro" id="IPR011249">
    <property type="entry name" value="Metalloenz_LuxS/M16"/>
</dbReference>
<protein>
    <submittedName>
        <fullName evidence="3">Insulinase family protein</fullName>
    </submittedName>
</protein>
<sequence>MKLRQNPRLGETLYETELENGLTVKIYPKSGYHKIYAILTTNYGSIDKTFIPAGETDYVTVPDGIAHFLEHKLFEKKDYDAFEKFGRYGASSNAFTSFTRTSYLFSTTSHLRENLDILLDFVQEPYFSTETVEKEKGIIGQEIQMYNDEPDWRLFYTVIGNLYPSHPVRTDIAGTVDSIAQITPEALYQAHATFYQPSNMNLFIVGQIDDPDEVVDWLNANQAAKTFAQPTEIVRSLPEEAEDGHDIIPYRSLEMPITRSKSMVGIKGLTDYGTGELALETKLKMNLLLELLFGDSSTQVQKLYDDGTLDDSFGYEFAIQRSFNFVTLGGDADNAQELSDAIINILEHATESPDFSEDNLALVKRAAIGEYLQAFNLLEAIANQYSDEFFTEISPFDVLGLIEQVTLADLQQMATDYFKIETMTVCHILPEGANHA</sequence>
<evidence type="ECO:0000259" key="1">
    <source>
        <dbReference type="Pfam" id="PF00675"/>
    </source>
</evidence>
<dbReference type="SUPFAM" id="SSF63411">
    <property type="entry name" value="LuxS/MPP-like metallohydrolase"/>
    <property type="match status" value="2"/>
</dbReference>
<dbReference type="Pfam" id="PF00675">
    <property type="entry name" value="Peptidase_M16"/>
    <property type="match status" value="1"/>
</dbReference>
<feature type="domain" description="Peptidase M16 C-terminal" evidence="2">
    <location>
        <begin position="182"/>
        <end position="365"/>
    </location>
</feature>
<evidence type="ECO:0000259" key="2">
    <source>
        <dbReference type="Pfam" id="PF05193"/>
    </source>
</evidence>
<dbReference type="PANTHER" id="PTHR11851">
    <property type="entry name" value="METALLOPROTEASE"/>
    <property type="match status" value="1"/>
</dbReference>
<dbReference type="InterPro" id="IPR011765">
    <property type="entry name" value="Pept_M16_N"/>
</dbReference>
<accession>A0A385AFI8</accession>
<proteinExistence type="predicted"/>
<dbReference type="Pfam" id="PF05193">
    <property type="entry name" value="Peptidase_M16_C"/>
    <property type="match status" value="1"/>
</dbReference>
<dbReference type="RefSeq" id="WP_076787044.1">
    <property type="nucleotide sequence ID" value="NZ_CP031003.1"/>
</dbReference>
<name>A0A385AFI8_LATCU</name>
<evidence type="ECO:0000313" key="3">
    <source>
        <dbReference type="EMBL" id="AXN36363.1"/>
    </source>
</evidence>